<evidence type="ECO:0000256" key="1">
    <source>
        <dbReference type="ARBA" id="ARBA00010945"/>
    </source>
</evidence>
<protein>
    <submittedName>
        <fullName evidence="7">DNA polymerase iota</fullName>
    </submittedName>
</protein>
<dbReference type="Pfam" id="PF00817">
    <property type="entry name" value="IMS"/>
    <property type="match status" value="1"/>
</dbReference>
<feature type="compositionally biased region" description="Polar residues" evidence="4">
    <location>
        <begin position="634"/>
        <end position="647"/>
    </location>
</feature>
<feature type="region of interest" description="Disordered" evidence="4">
    <location>
        <begin position="634"/>
        <end position="677"/>
    </location>
</feature>
<dbReference type="PROSITE" id="PS50173">
    <property type="entry name" value="UMUC"/>
    <property type="match status" value="1"/>
</dbReference>
<keyword evidence="2" id="KW-0237">DNA synthesis</keyword>
<feature type="compositionally biased region" description="Acidic residues" evidence="4">
    <location>
        <begin position="1"/>
        <end position="17"/>
    </location>
</feature>
<dbReference type="SUPFAM" id="SSF56672">
    <property type="entry name" value="DNA/RNA polymerases"/>
    <property type="match status" value="1"/>
</dbReference>
<evidence type="ECO:0000256" key="4">
    <source>
        <dbReference type="SAM" id="MobiDB-lite"/>
    </source>
</evidence>
<evidence type="ECO:0000256" key="2">
    <source>
        <dbReference type="ARBA" id="ARBA00022634"/>
    </source>
</evidence>
<dbReference type="GeneID" id="101854615"/>
<feature type="compositionally biased region" description="Basic and acidic residues" evidence="4">
    <location>
        <begin position="694"/>
        <end position="716"/>
    </location>
</feature>
<dbReference type="InterPro" id="IPR043502">
    <property type="entry name" value="DNA/RNA_pol_sf"/>
</dbReference>
<dbReference type="InterPro" id="IPR053848">
    <property type="entry name" value="IMS_HHH_1"/>
</dbReference>
<evidence type="ECO:0000259" key="5">
    <source>
        <dbReference type="PROSITE" id="PS50173"/>
    </source>
</evidence>
<dbReference type="InterPro" id="IPR025527">
    <property type="entry name" value="HUWE1/Rev1_UBM"/>
</dbReference>
<feature type="compositionally biased region" description="Basic and acidic residues" evidence="4">
    <location>
        <begin position="909"/>
        <end position="920"/>
    </location>
</feature>
<dbReference type="InterPro" id="IPR043128">
    <property type="entry name" value="Rev_trsase/Diguanyl_cyclase"/>
</dbReference>
<keyword evidence="3" id="KW-0808">Transferase</keyword>
<accession>A0ABM1A5G9</accession>
<feature type="domain" description="UmuC" evidence="5">
    <location>
        <begin position="35"/>
        <end position="248"/>
    </location>
</feature>
<dbReference type="Gene3D" id="3.30.70.270">
    <property type="match status" value="1"/>
</dbReference>
<feature type="compositionally biased region" description="Polar residues" evidence="4">
    <location>
        <begin position="720"/>
        <end position="739"/>
    </location>
</feature>
<dbReference type="Pfam" id="PF11799">
    <property type="entry name" value="IMS_C"/>
    <property type="match status" value="1"/>
</dbReference>
<feature type="region of interest" description="Disordered" evidence="4">
    <location>
        <begin position="694"/>
        <end position="757"/>
    </location>
</feature>
<dbReference type="Proteomes" id="UP000694888">
    <property type="component" value="Unplaced"/>
</dbReference>
<dbReference type="InterPro" id="IPR017961">
    <property type="entry name" value="DNA_pol_Y-fam_little_finger"/>
</dbReference>
<dbReference type="InterPro" id="IPR036775">
    <property type="entry name" value="DNA_pol_Y-fam_lit_finger_sf"/>
</dbReference>
<feature type="region of interest" description="Disordered" evidence="4">
    <location>
        <begin position="1"/>
        <end position="25"/>
    </location>
</feature>
<evidence type="ECO:0000256" key="3">
    <source>
        <dbReference type="ARBA" id="ARBA00022679"/>
    </source>
</evidence>
<feature type="region of interest" description="Disordered" evidence="4">
    <location>
        <begin position="893"/>
        <end position="920"/>
    </location>
</feature>
<dbReference type="Gene3D" id="6.10.250.1630">
    <property type="match status" value="1"/>
</dbReference>
<keyword evidence="6" id="KW-1185">Reference proteome</keyword>
<dbReference type="Gene3D" id="3.40.1170.60">
    <property type="match status" value="1"/>
</dbReference>
<gene>
    <name evidence="7" type="primary">LOC101854615</name>
</gene>
<feature type="compositionally biased region" description="Polar residues" evidence="4">
    <location>
        <begin position="896"/>
        <end position="905"/>
    </location>
</feature>
<dbReference type="PANTHER" id="PTHR46404">
    <property type="entry name" value="DNA POLYMERASE IOTA"/>
    <property type="match status" value="1"/>
</dbReference>
<dbReference type="Gene3D" id="1.10.150.20">
    <property type="entry name" value="5' to 3' exonuclease, C-terminal subdomain"/>
    <property type="match status" value="1"/>
</dbReference>
<proteinExistence type="inferred from homology"/>
<comment type="similarity">
    <text evidence="1">Belongs to the DNA polymerase type-Y family.</text>
</comment>
<dbReference type="Pfam" id="PF14377">
    <property type="entry name" value="UBM"/>
    <property type="match status" value="2"/>
</dbReference>
<evidence type="ECO:0000313" key="6">
    <source>
        <dbReference type="Proteomes" id="UP000694888"/>
    </source>
</evidence>
<dbReference type="RefSeq" id="XP_012941207.1">
    <property type="nucleotide sequence ID" value="XM_013085753.2"/>
</dbReference>
<dbReference type="Gene3D" id="3.30.1490.100">
    <property type="entry name" value="DNA polymerase, Y-family, little finger domain"/>
    <property type="match status" value="1"/>
</dbReference>
<dbReference type="PANTHER" id="PTHR46404:SF1">
    <property type="entry name" value="DNA POLYMERASE IOTA"/>
    <property type="match status" value="1"/>
</dbReference>
<organism evidence="6 7">
    <name type="scientific">Aplysia californica</name>
    <name type="common">California sea hare</name>
    <dbReference type="NCBI Taxonomy" id="6500"/>
    <lineage>
        <taxon>Eukaryota</taxon>
        <taxon>Metazoa</taxon>
        <taxon>Spiralia</taxon>
        <taxon>Lophotrochozoa</taxon>
        <taxon>Mollusca</taxon>
        <taxon>Gastropoda</taxon>
        <taxon>Heterobranchia</taxon>
        <taxon>Euthyneura</taxon>
        <taxon>Tectipleura</taxon>
        <taxon>Aplysiida</taxon>
        <taxon>Aplysioidea</taxon>
        <taxon>Aplysiidae</taxon>
        <taxon>Aplysia</taxon>
    </lineage>
</organism>
<feature type="compositionally biased region" description="Low complexity" evidence="4">
    <location>
        <begin position="664"/>
        <end position="674"/>
    </location>
</feature>
<dbReference type="InterPro" id="IPR001126">
    <property type="entry name" value="UmuC"/>
</dbReference>
<sequence length="935" mass="103619">MDSPQFDDDAMPSDEEWAMPLQDVPTPKKEHNRVVIHFDIDCFYAQVEMIRNPELRSKPLGIQQKNIVVTSNYIAREKGVTKLMYLTDAKKKCSDLVLVSGEDLTNYRHMSYQISEFLQKYSPIVERLGFDENFVDVTEIVDHRFIHGECKEQFVGHTYMNEDSSQQTTCTCGCKLRLQIGSQIAADMREALHKEMGITCCAGVAHNKLLAKLVAGTHKPNQQTSVLPHQSLSLVSQLPSARSIPGIGSKSNRRLQAMGISSVRDLQAAEMSLLEGEFGSATAKLLRELSFGIDDSPVTTFSLPQTLSDEDSFKCCSEYSDAEKRIKDLLLSLLQRVVEDGRIPQTIRLTVRRVKNNYHRESRQCPVQASIFKKCQKKGCLETACRSLMPILMNLFCKMVDASKHFHLTLINICFAKMGEASNCQGKISSFFSSNDDYTSEKVEIKVSGAVSPTKTSDLKLDESSVNTCGKDEDCVINECSPKDIPQSLSSSRKNADNRIGQVASTCESVDKDDNEARAIRSVKEMDVRMCKVIQKSPENNTAMCKVTQKSAEYSTAVCKVTQKSAAEYNMAMPQSVDTDIPSAVTNLQELLPSGIDSEMVLELPNGVQQSVLADYGIMVEQLPEGKRFVLMSSRVSTRSTGNTGKSTRVKKRLYPRDSLCGQSRSTSTTSSASVAEAKGAKFKKVTLDQLKEEKEACDSRHAKPSELLKESRSPKPEQGTETNNTSSVHSNESSQSLEIRNKKGRTPFNSESEEVIEDKTYNKEAARESPKMFSGLFPRTAVGETMTEKTEINRANENVHVPNEPEISLLSPSMISDQKTVTQSKVPQLQAARSYSIPAVSSSSSIGELSSPPKLCPSSKSHFRLPDHIDPDVFSALPSNIQGEIMAHVVMGNSPPRSVSSDANKSLMEQKDSKSTEKIKCKSQNTLLTYFKKK</sequence>
<name>A0ABM1A5G9_APLCA</name>
<dbReference type="PIRSF" id="PIRSF036603">
    <property type="entry name" value="DPol_eta"/>
    <property type="match status" value="1"/>
</dbReference>
<dbReference type="Pfam" id="PF21999">
    <property type="entry name" value="IMS_HHH_1"/>
    <property type="match status" value="1"/>
</dbReference>
<reference evidence="7" key="1">
    <citation type="submission" date="2025-08" db="UniProtKB">
        <authorList>
            <consortium name="RefSeq"/>
        </authorList>
    </citation>
    <scope>IDENTIFICATION</scope>
</reference>
<evidence type="ECO:0000313" key="7">
    <source>
        <dbReference type="RefSeq" id="XP_012941207.1"/>
    </source>
</evidence>
<dbReference type="SUPFAM" id="SSF100879">
    <property type="entry name" value="Lesion bypass DNA polymerase (Y-family), little finger domain"/>
    <property type="match status" value="1"/>
</dbReference>